<feature type="region of interest" description="Disordered" evidence="2">
    <location>
        <begin position="1"/>
        <end position="64"/>
    </location>
</feature>
<gene>
    <name evidence="4" type="primary">EPSTI1</name>
</gene>
<dbReference type="STRING" id="61853.ENSNLEP00000032425"/>
<reference evidence="4 5" key="1">
    <citation type="submission" date="2012-10" db="EMBL/GenBank/DDBJ databases">
        <authorList>
            <consortium name="Gibbon Genome Sequencing Consortium"/>
        </authorList>
    </citation>
    <scope>NUCLEOTIDE SEQUENCE [LARGE SCALE GENOMIC DNA]</scope>
</reference>
<protein>
    <submittedName>
        <fullName evidence="4">Epithelial stromal interaction 1</fullName>
    </submittedName>
</protein>
<dbReference type="FunCoup" id="A0A2I3GMC0">
    <property type="interactions" value="38"/>
</dbReference>
<dbReference type="AlphaFoldDB" id="A0A2I3GMC0"/>
<proteinExistence type="predicted"/>
<dbReference type="PANTHER" id="PTHR22529">
    <property type="entry name" value="EPITHELIAL-STROMAL INTERACTION PROTEIN 1"/>
    <property type="match status" value="1"/>
</dbReference>
<feature type="compositionally biased region" description="Basic and acidic residues" evidence="2">
    <location>
        <begin position="28"/>
        <end position="42"/>
    </location>
</feature>
<name>A0A2I3GMC0_NOMLE</name>
<accession>A0A2I3GMC0</accession>
<keyword evidence="5" id="KW-1185">Reference proteome</keyword>
<feature type="transmembrane region" description="Helical" evidence="3">
    <location>
        <begin position="349"/>
        <end position="367"/>
    </location>
</feature>
<keyword evidence="1" id="KW-0175">Coiled coil</keyword>
<dbReference type="PANTHER" id="PTHR22529:SF1">
    <property type="entry name" value="EPITHELIAL-STROMAL INTERACTION PROTEIN 1"/>
    <property type="match status" value="1"/>
</dbReference>
<keyword evidence="3" id="KW-0472">Membrane</keyword>
<dbReference type="EMBL" id="ADFV01053157">
    <property type="status" value="NOT_ANNOTATED_CDS"/>
    <property type="molecule type" value="Genomic_DNA"/>
</dbReference>
<dbReference type="Ensembl" id="ENSNLET00000042692.1">
    <property type="protein sequence ID" value="ENSNLEP00000032425.1"/>
    <property type="gene ID" value="ENSNLEG00000001705.3"/>
</dbReference>
<evidence type="ECO:0000256" key="1">
    <source>
        <dbReference type="SAM" id="Coils"/>
    </source>
</evidence>
<dbReference type="OMA" id="MNSANSW"/>
<dbReference type="InterPro" id="IPR026185">
    <property type="entry name" value="EPSTI1"/>
</dbReference>
<feature type="coiled-coil region" evidence="1">
    <location>
        <begin position="134"/>
        <end position="184"/>
    </location>
</feature>
<keyword evidence="3" id="KW-1133">Transmembrane helix</keyword>
<reference evidence="4" key="2">
    <citation type="submission" date="2025-08" db="UniProtKB">
        <authorList>
            <consortium name="Ensembl"/>
        </authorList>
    </citation>
    <scope>IDENTIFICATION</scope>
</reference>
<dbReference type="RefSeq" id="XP_003270080.1">
    <property type="nucleotide sequence ID" value="XM_003270032.4"/>
</dbReference>
<evidence type="ECO:0000313" key="4">
    <source>
        <dbReference type="Ensembl" id="ENSNLEP00000032425.1"/>
    </source>
</evidence>
<dbReference type="GeneTree" id="ENSGT00390000013820"/>
<dbReference type="Proteomes" id="UP000001073">
    <property type="component" value="Chromosome 5"/>
</dbReference>
<dbReference type="OrthoDB" id="10053624at2759"/>
<dbReference type="GeneID" id="100601066"/>
<feature type="transmembrane region" description="Helical" evidence="3">
    <location>
        <begin position="379"/>
        <end position="401"/>
    </location>
</feature>
<organism evidence="4 5">
    <name type="scientific">Nomascus leucogenys</name>
    <name type="common">Northern white-cheeked gibbon</name>
    <name type="synonym">Hylobates leucogenys</name>
    <dbReference type="NCBI Taxonomy" id="61853"/>
    <lineage>
        <taxon>Eukaryota</taxon>
        <taxon>Metazoa</taxon>
        <taxon>Chordata</taxon>
        <taxon>Craniata</taxon>
        <taxon>Vertebrata</taxon>
        <taxon>Euteleostomi</taxon>
        <taxon>Mammalia</taxon>
        <taxon>Eutheria</taxon>
        <taxon>Euarchontoglires</taxon>
        <taxon>Primates</taxon>
        <taxon>Haplorrhini</taxon>
        <taxon>Catarrhini</taxon>
        <taxon>Hylobatidae</taxon>
        <taxon>Nomascus</taxon>
    </lineage>
</organism>
<dbReference type="EMBL" id="ADFV01053159">
    <property type="status" value="NOT_ANNOTATED_CDS"/>
    <property type="molecule type" value="Genomic_DNA"/>
</dbReference>
<dbReference type="CTD" id="94240"/>
<reference evidence="4" key="3">
    <citation type="submission" date="2025-09" db="UniProtKB">
        <authorList>
            <consortium name="Ensembl"/>
        </authorList>
    </citation>
    <scope>IDENTIFICATION</scope>
</reference>
<dbReference type="InParanoid" id="A0A2I3GMC0"/>
<evidence type="ECO:0000256" key="2">
    <source>
        <dbReference type="SAM" id="MobiDB-lite"/>
    </source>
</evidence>
<dbReference type="EMBL" id="ADFV01053156">
    <property type="status" value="NOT_ANNOTATED_CDS"/>
    <property type="molecule type" value="Genomic_DNA"/>
</dbReference>
<dbReference type="EMBL" id="ADFV01053161">
    <property type="status" value="NOT_ANNOTATED_CDS"/>
    <property type="molecule type" value="Genomic_DNA"/>
</dbReference>
<sequence length="410" mass="47738">MYTRNRVVSSGLGASPASRLTRNPQDTYGRHGELSPLEDQRQGLEAAPESPSRESVVHAGQRHTSAYTLITPNINRRNEIQRIAEQELDNLEKWKEQNRAKPVHLVPRRLGGSQSETEVRQKQQLQLMQSKYQRKLKREESVRIKKEAEEAELQKMKAIQREKSNKLEEKKRLQENLRREAFREHQQYKTAEFLSKLNTESPDRSACQSAVCGPQSSTWKLPVLPRDHSWARSWAYRDSLKAEENRKLQKMKDEQHQKSELLELKRQQQEQERAKIHQTEHRRVNNAFLDRLQGKSQPGGLEQSGGCWNMNSGNSWGSLLVFLGHLRVYEKILTPIWPSSTDLEKPHEMLFLNVILFSFTVFTLISTAHTLDRAVRSEWLLLVLIYACLEELIPEFIFNLYCQGNATLFF</sequence>
<keyword evidence="3" id="KW-0812">Transmembrane</keyword>
<dbReference type="EMBL" id="ADFV01053160">
    <property type="status" value="NOT_ANNOTATED_CDS"/>
    <property type="molecule type" value="Genomic_DNA"/>
</dbReference>
<evidence type="ECO:0000313" key="5">
    <source>
        <dbReference type="Proteomes" id="UP000001073"/>
    </source>
</evidence>
<dbReference type="EMBL" id="ADFV01053155">
    <property type="status" value="NOT_ANNOTATED_CDS"/>
    <property type="molecule type" value="Genomic_DNA"/>
</dbReference>
<dbReference type="EMBL" id="ADFV01053158">
    <property type="status" value="NOT_ANNOTATED_CDS"/>
    <property type="molecule type" value="Genomic_DNA"/>
</dbReference>
<evidence type="ECO:0000256" key="3">
    <source>
        <dbReference type="SAM" id="Phobius"/>
    </source>
</evidence>